<accession>A0A2V5HVG8</accession>
<protein>
    <submittedName>
        <fullName evidence="2">Uncharacterized protein</fullName>
    </submittedName>
</protein>
<feature type="compositionally biased region" description="Basic and acidic residues" evidence="1">
    <location>
        <begin position="48"/>
        <end position="74"/>
    </location>
</feature>
<evidence type="ECO:0000256" key="1">
    <source>
        <dbReference type="SAM" id="MobiDB-lite"/>
    </source>
</evidence>
<evidence type="ECO:0000313" key="3">
    <source>
        <dbReference type="Proteomes" id="UP000248817"/>
    </source>
</evidence>
<feature type="compositionally biased region" description="Basic and acidic residues" evidence="1">
    <location>
        <begin position="22"/>
        <end position="39"/>
    </location>
</feature>
<proteinExistence type="predicted"/>
<feature type="compositionally biased region" description="Basic and acidic residues" evidence="1">
    <location>
        <begin position="96"/>
        <end position="122"/>
    </location>
</feature>
<reference evidence="2 3" key="1">
    <citation type="submission" date="2018-02" db="EMBL/GenBank/DDBJ databases">
        <title>The genomes of Aspergillus section Nigri reveals drivers in fungal speciation.</title>
        <authorList>
            <consortium name="DOE Joint Genome Institute"/>
            <person name="Vesth T.C."/>
            <person name="Nybo J."/>
            <person name="Theobald S."/>
            <person name="Brandl J."/>
            <person name="Frisvad J.C."/>
            <person name="Nielsen K.F."/>
            <person name="Lyhne E.K."/>
            <person name="Kogle M.E."/>
            <person name="Kuo A."/>
            <person name="Riley R."/>
            <person name="Clum A."/>
            <person name="Nolan M."/>
            <person name="Lipzen A."/>
            <person name="Salamov A."/>
            <person name="Henrissat B."/>
            <person name="Wiebenga A."/>
            <person name="De vries R.P."/>
            <person name="Grigoriev I.V."/>
            <person name="Mortensen U.H."/>
            <person name="Andersen M.R."/>
            <person name="Baker S.E."/>
        </authorList>
    </citation>
    <scope>NUCLEOTIDE SEQUENCE [LARGE SCALE GENOMIC DNA]</scope>
    <source>
        <strain evidence="2 3">CBS 114.80</strain>
    </source>
</reference>
<evidence type="ECO:0000313" key="2">
    <source>
        <dbReference type="EMBL" id="PYI28449.1"/>
    </source>
</evidence>
<dbReference type="EMBL" id="KZ825547">
    <property type="protein sequence ID" value="PYI28449.1"/>
    <property type="molecule type" value="Genomic_DNA"/>
</dbReference>
<dbReference type="Proteomes" id="UP000248817">
    <property type="component" value="Unassembled WGS sequence"/>
</dbReference>
<dbReference type="AlphaFoldDB" id="A0A2V5HVG8"/>
<sequence length="194" mass="22132">MEWRKMTSVITQSQRGKMPKGIWKEDCNPKRERGIERQSKKGRGNRKERREGEKEEEGRIKKEEGGGDEEEKKRSSSSSSSSSNNNNNNSSTSRSFEPDWGRERQRQRDNSPKRTMVDESRRGTVRAETNKPPVSEPGENYGVLGWFKVTHFSRPLGPSPAVTTAVWSTSLVPSKLLLVHDTPYSVVDYGVAWY</sequence>
<name>A0A2V5HVG8_9EURO</name>
<organism evidence="2 3">
    <name type="scientific">Aspergillus indologenus CBS 114.80</name>
    <dbReference type="NCBI Taxonomy" id="1450541"/>
    <lineage>
        <taxon>Eukaryota</taxon>
        <taxon>Fungi</taxon>
        <taxon>Dikarya</taxon>
        <taxon>Ascomycota</taxon>
        <taxon>Pezizomycotina</taxon>
        <taxon>Eurotiomycetes</taxon>
        <taxon>Eurotiomycetidae</taxon>
        <taxon>Eurotiales</taxon>
        <taxon>Aspergillaceae</taxon>
        <taxon>Aspergillus</taxon>
        <taxon>Aspergillus subgen. Circumdati</taxon>
    </lineage>
</organism>
<gene>
    <name evidence="2" type="ORF">BP00DRAFT_259157</name>
</gene>
<feature type="region of interest" description="Disordered" evidence="1">
    <location>
        <begin position="1"/>
        <end position="137"/>
    </location>
</feature>
<feature type="compositionally biased region" description="Low complexity" evidence="1">
    <location>
        <begin position="76"/>
        <end position="95"/>
    </location>
</feature>
<keyword evidence="3" id="KW-1185">Reference proteome</keyword>